<evidence type="ECO:0000259" key="8">
    <source>
        <dbReference type="Pfam" id="PF13193"/>
    </source>
</evidence>
<dbReference type="InterPro" id="IPR000873">
    <property type="entry name" value="AMP-dep_synth/lig_dom"/>
</dbReference>
<keyword evidence="4" id="KW-0547">Nucleotide-binding</keyword>
<feature type="domain" description="AMP-binding enzyme C-terminal" evidence="8">
    <location>
        <begin position="521"/>
        <end position="596"/>
    </location>
</feature>
<evidence type="ECO:0000256" key="3">
    <source>
        <dbReference type="ARBA" id="ARBA00022598"/>
    </source>
</evidence>
<reference evidence="10" key="1">
    <citation type="submission" date="2022-09" db="EMBL/GenBank/DDBJ databases">
        <title>Diverse halophilic archaea isolated from saline environments.</title>
        <authorList>
            <person name="Cui H.-L."/>
        </authorList>
    </citation>
    <scope>NUCLEOTIDE SEQUENCE</scope>
    <source>
        <strain evidence="10">ZS-35-S2</strain>
    </source>
</reference>
<sequence>MTGRTDGRERPRRVEPPASFVETANVTSEVREAFEREGHEAWRRAADLLEWSSPHETVLDREAESLTWFAGGQLNAAYNCVDRHLAERKNSVAIRWEGADGETRVYTYLDLYNEVNAAAAALRGLGVGEDDVVTLFMPGIPELPITMLACARLGALHNVVFAGYSADELRARLERTGSGYLVTCDGYYRRGSAVNQKNKADNARTSVEHPVETVVVPRLDDPYLSEGQHDYEDLVDAHAGDRVDPVERAAEDPLFVTYTSGTTGEPDRVTHTTGGYLSHVAWTSHAVLDIEPRDTYWCAADVAWITGHSYIVYGPLALGATTMLYEGAPDDPERDRVWELVDRNRVDVFYTASTAVRSFMKHGAEHPSAHDLSSLRLLGSVGEPMDARAWEWYYESVGGEECAVVDTWWQTETGGILVSTLPGVDRAKPGSAGPAIPGVEVDVVDAGGESVARGEPGHLAVTAPWPGMHRGLTEAAAAEGEDWAYVTSDRAILDHEGYVTFLGREDDTVTVGDTDYGPATIERVVLEVEGVAEAAVVESHQEGGRAVVYVCTERGVEGDAALTERIDHHVAERLGEDTQFARIVVAPDLPKTHSGKIMRRLLSAVADGESYGDTSALRNPEAVGELETVSGDGD</sequence>
<dbReference type="EMBL" id="CP104003">
    <property type="protein sequence ID" value="UWM55301.1"/>
    <property type="molecule type" value="Genomic_DNA"/>
</dbReference>
<dbReference type="EC" id="6.2.1.1" evidence="2"/>
<keyword evidence="5" id="KW-0067">ATP-binding</keyword>
<dbReference type="KEGG" id="ssai:N0B31_03215"/>
<comment type="similarity">
    <text evidence="1">Belongs to the ATP-dependent AMP-binding enzyme family.</text>
</comment>
<dbReference type="Proteomes" id="UP001057580">
    <property type="component" value="Chromosome"/>
</dbReference>
<dbReference type="InterPro" id="IPR042099">
    <property type="entry name" value="ANL_N_sf"/>
</dbReference>
<dbReference type="Gene3D" id="3.30.300.30">
    <property type="match status" value="1"/>
</dbReference>
<dbReference type="Pfam" id="PF16177">
    <property type="entry name" value="ACAS_N"/>
    <property type="match status" value="1"/>
</dbReference>
<dbReference type="GO" id="GO:0003987">
    <property type="term" value="F:acetate-CoA ligase activity"/>
    <property type="evidence" value="ECO:0007669"/>
    <property type="project" value="UniProtKB-EC"/>
</dbReference>
<evidence type="ECO:0000259" key="7">
    <source>
        <dbReference type="Pfam" id="PF00501"/>
    </source>
</evidence>
<dbReference type="Gene3D" id="3.40.50.12780">
    <property type="entry name" value="N-terminal domain of ligase-like"/>
    <property type="match status" value="1"/>
</dbReference>
<evidence type="ECO:0000256" key="4">
    <source>
        <dbReference type="ARBA" id="ARBA00022741"/>
    </source>
</evidence>
<dbReference type="GO" id="GO:0005524">
    <property type="term" value="F:ATP binding"/>
    <property type="evidence" value="ECO:0007669"/>
    <property type="project" value="UniProtKB-KW"/>
</dbReference>
<proteinExistence type="inferred from homology"/>
<dbReference type="SUPFAM" id="SSF56801">
    <property type="entry name" value="Acetyl-CoA synthetase-like"/>
    <property type="match status" value="1"/>
</dbReference>
<organism evidence="10 11">
    <name type="scientific">Salinirubellus salinus</name>
    <dbReference type="NCBI Taxonomy" id="1364945"/>
    <lineage>
        <taxon>Archaea</taxon>
        <taxon>Methanobacteriati</taxon>
        <taxon>Methanobacteriota</taxon>
        <taxon>Stenosarchaea group</taxon>
        <taxon>Halobacteria</taxon>
        <taxon>Halobacteriales</taxon>
        <taxon>Natronomonadaceae</taxon>
        <taxon>Salinirubellus</taxon>
    </lineage>
</organism>
<feature type="domain" description="Acetyl-coenzyme A synthetase N-terminal" evidence="9">
    <location>
        <begin position="42"/>
        <end position="80"/>
    </location>
</feature>
<dbReference type="GeneID" id="74941399"/>
<keyword evidence="3 10" id="KW-0436">Ligase</keyword>
<evidence type="ECO:0000256" key="2">
    <source>
        <dbReference type="ARBA" id="ARBA00013275"/>
    </source>
</evidence>
<dbReference type="InterPro" id="IPR032387">
    <property type="entry name" value="ACAS_N"/>
</dbReference>
<dbReference type="InterPro" id="IPR045851">
    <property type="entry name" value="AMP-bd_C_sf"/>
</dbReference>
<dbReference type="PANTHER" id="PTHR24095">
    <property type="entry name" value="ACETYL-COENZYME A SYNTHETASE"/>
    <property type="match status" value="1"/>
</dbReference>
<feature type="region of interest" description="Disordered" evidence="6">
    <location>
        <begin position="610"/>
        <end position="634"/>
    </location>
</feature>
<dbReference type="GO" id="GO:0006085">
    <property type="term" value="P:acetyl-CoA biosynthetic process"/>
    <property type="evidence" value="ECO:0007669"/>
    <property type="project" value="TreeGrafter"/>
</dbReference>
<keyword evidence="11" id="KW-1185">Reference proteome</keyword>
<evidence type="ECO:0000256" key="5">
    <source>
        <dbReference type="ARBA" id="ARBA00022840"/>
    </source>
</evidence>
<gene>
    <name evidence="10" type="ORF">N0B31_03215</name>
</gene>
<dbReference type="PANTHER" id="PTHR24095:SF14">
    <property type="entry name" value="ACETYL-COENZYME A SYNTHETASE 1"/>
    <property type="match status" value="1"/>
</dbReference>
<dbReference type="RefSeq" id="WP_260594375.1">
    <property type="nucleotide sequence ID" value="NZ_CP104003.1"/>
</dbReference>
<protein>
    <recommendedName>
        <fullName evidence="2">acetate--CoA ligase</fullName>
        <ecNumber evidence="2">6.2.1.1</ecNumber>
    </recommendedName>
</protein>
<evidence type="ECO:0000256" key="6">
    <source>
        <dbReference type="SAM" id="MobiDB-lite"/>
    </source>
</evidence>
<dbReference type="AlphaFoldDB" id="A0A9E7R4G0"/>
<evidence type="ECO:0000313" key="10">
    <source>
        <dbReference type="EMBL" id="UWM55301.1"/>
    </source>
</evidence>
<evidence type="ECO:0000256" key="1">
    <source>
        <dbReference type="ARBA" id="ARBA00006432"/>
    </source>
</evidence>
<dbReference type="InterPro" id="IPR025110">
    <property type="entry name" value="AMP-bd_C"/>
</dbReference>
<dbReference type="Pfam" id="PF00501">
    <property type="entry name" value="AMP-binding"/>
    <property type="match status" value="1"/>
</dbReference>
<dbReference type="Pfam" id="PF13193">
    <property type="entry name" value="AMP-binding_C"/>
    <property type="match status" value="1"/>
</dbReference>
<feature type="domain" description="AMP-dependent synthetase/ligase" evidence="7">
    <location>
        <begin position="82"/>
        <end position="464"/>
    </location>
</feature>
<evidence type="ECO:0000313" key="11">
    <source>
        <dbReference type="Proteomes" id="UP001057580"/>
    </source>
</evidence>
<dbReference type="NCBIfam" id="NF001208">
    <property type="entry name" value="PRK00174.1"/>
    <property type="match status" value="1"/>
</dbReference>
<name>A0A9E7R4G0_9EURY</name>
<evidence type="ECO:0000259" key="9">
    <source>
        <dbReference type="Pfam" id="PF16177"/>
    </source>
</evidence>
<accession>A0A9E7R4G0</accession>